<accession>A0A369JUB4</accession>
<sequence length="608" mass="66507">MASPNTTYDIIFAGGGASACVTAGRLAAADPTLKILIVETGPHTQELPDHIQPARYFSNLILPSETFTLHKGKPSEALAGRSVVVPTGRCLGGGSSVNFAMCTRAAASDYDDWESKYNNPGWGSKYLIPLLKKAETYQPDVLDPSIHGTSGPIKISFAEDQVNVGSQFLQVAAKYDKERSYTDDVNNFFSCNAYGRWPLYVDSNNGRRSDVPHNYIYSSPKNQNLKILDRHRVIRVVFENNRAVGVEHVSDVVGRAKGVQESSISYASRLVIISAGAFGSPAILERSGIGAADVLEKNNISQLVDLPGVGEHYMDHNVIFAPYFASDDADTLDAIFRGKETEIEPFAKQWLHDGKGLMAHNGLDAGIKIRPNAQDLEEIGPEFQGRWKTYFENAPDKPVVWFGTLAAYVGVNPDAPRRKYFSLTYFTEYPVSVGRVHISSGLDVYAPLDFEPGYLNEPADLGVLRWAYKKTREFARRMDSYRGEFELGHPQYPEGSQAAINGSAQPAEISSPDISYSAEDNKAIDEYHRKNVETSWHSMGTCAMKPREQGGVVDSKLNVYGVENLKVADCSISPGNVGANTYNTALAIGEKAAVIIAQELGIKGVEKA</sequence>
<keyword evidence="6" id="KW-1185">Reference proteome</keyword>
<dbReference type="PANTHER" id="PTHR11552">
    <property type="entry name" value="GLUCOSE-METHANOL-CHOLINE GMC OXIDOREDUCTASE"/>
    <property type="match status" value="1"/>
</dbReference>
<name>A0A369JUB4_HYPMA</name>
<comment type="similarity">
    <text evidence="2">Belongs to the GMC oxidoreductase family.</text>
</comment>
<dbReference type="PIRSF" id="PIRSF000137">
    <property type="entry name" value="Alcohol_oxidase"/>
    <property type="match status" value="1"/>
</dbReference>
<dbReference type="InterPro" id="IPR007867">
    <property type="entry name" value="GMC_OxRtase_C"/>
</dbReference>
<dbReference type="AlphaFoldDB" id="A0A369JUB4"/>
<dbReference type="Proteomes" id="UP000076154">
    <property type="component" value="Unassembled WGS sequence"/>
</dbReference>
<dbReference type="STRING" id="39966.A0A369JUB4"/>
<dbReference type="GO" id="GO:0016614">
    <property type="term" value="F:oxidoreductase activity, acting on CH-OH group of donors"/>
    <property type="evidence" value="ECO:0007669"/>
    <property type="project" value="InterPro"/>
</dbReference>
<protein>
    <submittedName>
        <fullName evidence="5">Alcohol oxidase</fullName>
    </submittedName>
</protein>
<dbReference type="InParanoid" id="A0A369JUB4"/>
<keyword evidence="3" id="KW-0274">FAD</keyword>
<evidence type="ECO:0000256" key="2">
    <source>
        <dbReference type="ARBA" id="ARBA00010790"/>
    </source>
</evidence>
<feature type="binding site" evidence="3">
    <location>
        <begin position="536"/>
        <end position="537"/>
    </location>
    <ligand>
        <name>FAD</name>
        <dbReference type="ChEBI" id="CHEBI:57692"/>
    </ligand>
</feature>
<dbReference type="InterPro" id="IPR012132">
    <property type="entry name" value="GMC_OxRdtase"/>
</dbReference>
<keyword evidence="3" id="KW-0285">Flavoprotein</keyword>
<dbReference type="SUPFAM" id="SSF54373">
    <property type="entry name" value="FAD-linked reductases, C-terminal domain"/>
    <property type="match status" value="1"/>
</dbReference>
<dbReference type="InterPro" id="IPR036188">
    <property type="entry name" value="FAD/NAD-bd_sf"/>
</dbReference>
<dbReference type="InterPro" id="IPR000172">
    <property type="entry name" value="GMC_OxRdtase_N"/>
</dbReference>
<dbReference type="PANTHER" id="PTHR11552:SF78">
    <property type="entry name" value="GLUCOSE-METHANOL-CHOLINE OXIDOREDUCTASE N-TERMINAL DOMAIN-CONTAINING PROTEIN"/>
    <property type="match status" value="1"/>
</dbReference>
<feature type="binding site" evidence="3">
    <location>
        <position position="233"/>
    </location>
    <ligand>
        <name>FAD</name>
        <dbReference type="ChEBI" id="CHEBI:57692"/>
    </ligand>
</feature>
<dbReference type="Pfam" id="PF05199">
    <property type="entry name" value="GMC_oxred_C"/>
    <property type="match status" value="1"/>
</dbReference>
<dbReference type="OrthoDB" id="269227at2759"/>
<dbReference type="EMBL" id="LUEZ02000040">
    <property type="protein sequence ID" value="RDB25919.1"/>
    <property type="molecule type" value="Genomic_DNA"/>
</dbReference>
<evidence type="ECO:0000313" key="5">
    <source>
        <dbReference type="EMBL" id="RDB25919.1"/>
    </source>
</evidence>
<feature type="domain" description="Glucose-methanol-choline oxidoreductase N-terminal" evidence="4">
    <location>
        <begin position="276"/>
        <end position="290"/>
    </location>
</feature>
<dbReference type="SUPFAM" id="SSF51905">
    <property type="entry name" value="FAD/NAD(P)-binding domain"/>
    <property type="match status" value="1"/>
</dbReference>
<proteinExistence type="inferred from homology"/>
<gene>
    <name evidence="5" type="primary">AOD1</name>
    <name evidence="5" type="ORF">Hypma_006766</name>
</gene>
<dbReference type="GO" id="GO:0050660">
    <property type="term" value="F:flavin adenine dinucleotide binding"/>
    <property type="evidence" value="ECO:0007669"/>
    <property type="project" value="InterPro"/>
</dbReference>
<organism evidence="5 6">
    <name type="scientific">Hypsizygus marmoreus</name>
    <name type="common">White beech mushroom</name>
    <name type="synonym">Agaricus marmoreus</name>
    <dbReference type="NCBI Taxonomy" id="39966"/>
    <lineage>
        <taxon>Eukaryota</taxon>
        <taxon>Fungi</taxon>
        <taxon>Dikarya</taxon>
        <taxon>Basidiomycota</taxon>
        <taxon>Agaricomycotina</taxon>
        <taxon>Agaricomycetes</taxon>
        <taxon>Agaricomycetidae</taxon>
        <taxon>Agaricales</taxon>
        <taxon>Tricholomatineae</taxon>
        <taxon>Lyophyllaceae</taxon>
        <taxon>Hypsizygus</taxon>
    </lineage>
</organism>
<evidence type="ECO:0000259" key="4">
    <source>
        <dbReference type="PROSITE" id="PS00624"/>
    </source>
</evidence>
<dbReference type="Gene3D" id="3.30.560.10">
    <property type="entry name" value="Glucose Oxidase, domain 3"/>
    <property type="match status" value="1"/>
</dbReference>
<reference evidence="5" key="1">
    <citation type="submission" date="2018-04" db="EMBL/GenBank/DDBJ databases">
        <title>Whole genome sequencing of Hypsizygus marmoreus.</title>
        <authorList>
            <person name="Choi I.-G."/>
            <person name="Min B."/>
            <person name="Kim J.-G."/>
            <person name="Kim S."/>
            <person name="Oh Y.-L."/>
            <person name="Kong W.-S."/>
            <person name="Park H."/>
            <person name="Jeong J."/>
            <person name="Song E.-S."/>
        </authorList>
    </citation>
    <scope>NUCLEOTIDE SEQUENCE [LARGE SCALE GENOMIC DNA]</scope>
    <source>
        <strain evidence="5">51987-8</strain>
    </source>
</reference>
<comment type="caution">
    <text evidence="5">The sequence shown here is derived from an EMBL/GenBank/DDBJ whole genome shotgun (WGS) entry which is preliminary data.</text>
</comment>
<evidence type="ECO:0000256" key="1">
    <source>
        <dbReference type="ARBA" id="ARBA00001974"/>
    </source>
</evidence>
<dbReference type="PROSITE" id="PS00624">
    <property type="entry name" value="GMC_OXRED_2"/>
    <property type="match status" value="1"/>
</dbReference>
<evidence type="ECO:0000256" key="3">
    <source>
        <dbReference type="PIRSR" id="PIRSR000137-2"/>
    </source>
</evidence>
<evidence type="ECO:0000313" key="6">
    <source>
        <dbReference type="Proteomes" id="UP000076154"/>
    </source>
</evidence>
<comment type="cofactor">
    <cofactor evidence="1 3">
        <name>FAD</name>
        <dbReference type="ChEBI" id="CHEBI:57692"/>
    </cofactor>
</comment>
<dbReference type="Gene3D" id="3.50.50.60">
    <property type="entry name" value="FAD/NAD(P)-binding domain"/>
    <property type="match status" value="1"/>
</dbReference>
<dbReference type="Pfam" id="PF00732">
    <property type="entry name" value="GMC_oxred_N"/>
    <property type="match status" value="1"/>
</dbReference>